<organism evidence="1 2">
    <name type="scientific">Leptospira santarosai str. MOR084</name>
    <dbReference type="NCBI Taxonomy" id="1049984"/>
    <lineage>
        <taxon>Bacteria</taxon>
        <taxon>Pseudomonadati</taxon>
        <taxon>Spirochaetota</taxon>
        <taxon>Spirochaetia</taxon>
        <taxon>Leptospirales</taxon>
        <taxon>Leptospiraceae</taxon>
        <taxon>Leptospira</taxon>
    </lineage>
</organism>
<keyword evidence="2" id="KW-1185">Reference proteome</keyword>
<dbReference type="Proteomes" id="UP000006329">
    <property type="component" value="Unassembled WGS sequence"/>
</dbReference>
<dbReference type="EMBL" id="AHON02000071">
    <property type="protein sequence ID" value="EKO32417.1"/>
    <property type="molecule type" value="Genomic_DNA"/>
</dbReference>
<accession>A0A0E2BB37</accession>
<dbReference type="AlphaFoldDB" id="A0A0E2BB37"/>
<name>A0A0E2BB37_9LEPT</name>
<sequence length="55" mass="6829">MIFDNLLTLKNKRIRSADDSEKKRICRLAFNSLYFIFCRDYTFNRFIFDIQKNER</sequence>
<evidence type="ECO:0000313" key="2">
    <source>
        <dbReference type="Proteomes" id="UP000006329"/>
    </source>
</evidence>
<comment type="caution">
    <text evidence="1">The sequence shown here is derived from an EMBL/GenBank/DDBJ whole genome shotgun (WGS) entry which is preliminary data.</text>
</comment>
<evidence type="ECO:0000313" key="1">
    <source>
        <dbReference type="EMBL" id="EKO32417.1"/>
    </source>
</evidence>
<reference evidence="1" key="1">
    <citation type="submission" date="2012-10" db="EMBL/GenBank/DDBJ databases">
        <authorList>
            <person name="Harkins D.M."/>
            <person name="Durkin A.S."/>
            <person name="Brinkac L.M."/>
            <person name="Haft D.H."/>
            <person name="Selengut J.D."/>
            <person name="Sanka R."/>
            <person name="DePew J."/>
            <person name="Purushe J."/>
            <person name="Matthias M.A."/>
            <person name="Vinetz J.M."/>
            <person name="Sutton G.G."/>
            <person name="Nierman W.C."/>
            <person name="Fouts D.E."/>
        </authorList>
    </citation>
    <scope>NUCLEOTIDE SEQUENCE [LARGE SCALE GENOMIC DNA]</scope>
    <source>
        <strain evidence="1">MOR084</strain>
    </source>
</reference>
<gene>
    <name evidence="1" type="ORF">LEP1GSC179_3550</name>
</gene>
<protein>
    <submittedName>
        <fullName evidence="1">Uncharacterized protein</fullName>
    </submittedName>
</protein>
<proteinExistence type="predicted"/>